<accession>A0AA39J018</accession>
<evidence type="ECO:0000313" key="2">
    <source>
        <dbReference type="Proteomes" id="UP001175226"/>
    </source>
</evidence>
<dbReference type="Proteomes" id="UP001175226">
    <property type="component" value="Unassembled WGS sequence"/>
</dbReference>
<keyword evidence="2" id="KW-1185">Reference proteome</keyword>
<dbReference type="EMBL" id="JAUEPT010000086">
    <property type="protein sequence ID" value="KAK0432990.1"/>
    <property type="molecule type" value="Genomic_DNA"/>
</dbReference>
<comment type="caution">
    <text evidence="1">The sequence shown here is derived from an EMBL/GenBank/DDBJ whole genome shotgun (WGS) entry which is preliminary data.</text>
</comment>
<gene>
    <name evidence="1" type="ORF">EV421DRAFT_1910423</name>
</gene>
<evidence type="ECO:0000313" key="1">
    <source>
        <dbReference type="EMBL" id="KAK0432990.1"/>
    </source>
</evidence>
<name>A0AA39J018_9AGAR</name>
<protein>
    <submittedName>
        <fullName evidence="1">Uncharacterized protein</fullName>
    </submittedName>
</protein>
<reference evidence="1" key="1">
    <citation type="submission" date="2023-06" db="EMBL/GenBank/DDBJ databases">
        <authorList>
            <consortium name="Lawrence Berkeley National Laboratory"/>
            <person name="Ahrendt S."/>
            <person name="Sahu N."/>
            <person name="Indic B."/>
            <person name="Wong-Bajracharya J."/>
            <person name="Merenyi Z."/>
            <person name="Ke H.-M."/>
            <person name="Monk M."/>
            <person name="Kocsube S."/>
            <person name="Drula E."/>
            <person name="Lipzen A."/>
            <person name="Balint B."/>
            <person name="Henrissat B."/>
            <person name="Andreopoulos B."/>
            <person name="Martin F.M."/>
            <person name="Harder C.B."/>
            <person name="Rigling D."/>
            <person name="Ford K.L."/>
            <person name="Foster G.D."/>
            <person name="Pangilinan J."/>
            <person name="Papanicolaou A."/>
            <person name="Barry K."/>
            <person name="LaButti K."/>
            <person name="Viragh M."/>
            <person name="Koriabine M."/>
            <person name="Yan M."/>
            <person name="Riley R."/>
            <person name="Champramary S."/>
            <person name="Plett K.L."/>
            <person name="Tsai I.J."/>
            <person name="Slot J."/>
            <person name="Sipos G."/>
            <person name="Plett J."/>
            <person name="Nagy L.G."/>
            <person name="Grigoriev I.V."/>
        </authorList>
    </citation>
    <scope>NUCLEOTIDE SEQUENCE</scope>
    <source>
        <strain evidence="1">FPL87.14</strain>
    </source>
</reference>
<dbReference type="AlphaFoldDB" id="A0AA39J018"/>
<organism evidence="1 2">
    <name type="scientific">Armillaria borealis</name>
    <dbReference type="NCBI Taxonomy" id="47425"/>
    <lineage>
        <taxon>Eukaryota</taxon>
        <taxon>Fungi</taxon>
        <taxon>Dikarya</taxon>
        <taxon>Basidiomycota</taxon>
        <taxon>Agaricomycotina</taxon>
        <taxon>Agaricomycetes</taxon>
        <taxon>Agaricomycetidae</taxon>
        <taxon>Agaricales</taxon>
        <taxon>Marasmiineae</taxon>
        <taxon>Physalacriaceae</taxon>
        <taxon>Armillaria</taxon>
    </lineage>
</organism>
<proteinExistence type="predicted"/>
<sequence>MSPLILIHDLESPLQPATTIVHRQDYQQMKTAFISLIDTRPNTICRGNGSTHEINPFWSASLTVSYRRLTRRQNMPRKVADILVLWERSETRNWLFTQELKCADMGSGSVRWKDEMGCHFARRWHTLISLSHGHLESGGKVDTFLGEAGQA</sequence>